<gene>
    <name evidence="1" type="ORF">VCHENC02_0328</name>
</gene>
<evidence type="ECO:0000313" key="1">
    <source>
        <dbReference type="EMBL" id="EKM26032.1"/>
    </source>
</evidence>
<organism evidence="1 2">
    <name type="scientific">Vibrio harveyi</name>
    <name type="common">Beneckea harveyi</name>
    <dbReference type="NCBI Taxonomy" id="669"/>
    <lineage>
        <taxon>Bacteria</taxon>
        <taxon>Pseudomonadati</taxon>
        <taxon>Pseudomonadota</taxon>
        <taxon>Gammaproteobacteria</taxon>
        <taxon>Vibrionales</taxon>
        <taxon>Vibrionaceae</taxon>
        <taxon>Vibrio</taxon>
    </lineage>
</organism>
<evidence type="ECO:0000313" key="2">
    <source>
        <dbReference type="Proteomes" id="UP000008367"/>
    </source>
</evidence>
<protein>
    <submittedName>
        <fullName evidence="1">Uncharacterized protein</fullName>
    </submittedName>
</protein>
<dbReference type="EMBL" id="AJSR01002852">
    <property type="protein sequence ID" value="EKM26032.1"/>
    <property type="molecule type" value="Genomic_DNA"/>
</dbReference>
<dbReference type="AlphaFoldDB" id="A0A454CMU1"/>
<name>A0A454CMU1_VIBHA</name>
<dbReference type="Proteomes" id="UP000008367">
    <property type="component" value="Unassembled WGS sequence"/>
</dbReference>
<reference evidence="1 2" key="1">
    <citation type="submission" date="2012-10" db="EMBL/GenBank/DDBJ databases">
        <title>Genome sequence of Vibrio Cholerae HENC-02.</title>
        <authorList>
            <person name="Eppinger M."/>
            <person name="Hasan N.A."/>
            <person name="Sengamalay N."/>
            <person name="Hine E."/>
            <person name="Su Q."/>
            <person name="Daugherty S.C."/>
            <person name="Young S."/>
            <person name="Sadzewicz L."/>
            <person name="Tallon L."/>
            <person name="Cebula T.A."/>
            <person name="Ravel J."/>
            <person name="Colwell R.R."/>
        </authorList>
    </citation>
    <scope>NUCLEOTIDE SEQUENCE [LARGE SCALE GENOMIC DNA]</scope>
    <source>
        <strain evidence="1 2">HENC-02</strain>
    </source>
</reference>
<proteinExistence type="predicted"/>
<accession>A0A454CMU1</accession>
<comment type="caution">
    <text evidence="1">The sequence shown here is derived from an EMBL/GenBank/DDBJ whole genome shotgun (WGS) entry which is preliminary data.</text>
</comment>
<sequence length="39" mass="4431">MDNGLHFLSHKPLSIKHKKTAALLGRDLFYLTAHSLINE</sequence>